<dbReference type="EMBL" id="KV419444">
    <property type="protein sequence ID" value="KZS87818.1"/>
    <property type="molecule type" value="Genomic_DNA"/>
</dbReference>
<accession>A0A164NLC0</accession>
<reference evidence="2 3" key="1">
    <citation type="journal article" date="2016" name="Mol. Biol. Evol.">
        <title>Comparative Genomics of Early-Diverging Mushroom-Forming Fungi Provides Insights into the Origins of Lignocellulose Decay Capabilities.</title>
        <authorList>
            <person name="Nagy L.G."/>
            <person name="Riley R."/>
            <person name="Tritt A."/>
            <person name="Adam C."/>
            <person name="Daum C."/>
            <person name="Floudas D."/>
            <person name="Sun H."/>
            <person name="Yadav J.S."/>
            <person name="Pangilinan J."/>
            <person name="Larsson K.H."/>
            <person name="Matsuura K."/>
            <person name="Barry K."/>
            <person name="Labutti K."/>
            <person name="Kuo R."/>
            <person name="Ohm R.A."/>
            <person name="Bhattacharya S.S."/>
            <person name="Shirouzu T."/>
            <person name="Yoshinaga Y."/>
            <person name="Martin F.M."/>
            <person name="Grigoriev I.V."/>
            <person name="Hibbett D.S."/>
        </authorList>
    </citation>
    <scope>NUCLEOTIDE SEQUENCE [LARGE SCALE GENOMIC DNA]</scope>
    <source>
        <strain evidence="2 3">HHB9708</strain>
    </source>
</reference>
<protein>
    <submittedName>
        <fullName evidence="2">Uncharacterized protein</fullName>
    </submittedName>
</protein>
<sequence length="529" mass="59867">MNRVPVEILSKIFVHYAEDQGQYPPGRVEQLPIWDVCRQWRYIASKTPFLGSAVLDLSSAEAEIRSVIQENPLSYLKVKMPGVMFRPNADAEVLKTAGQTMLEVQSKMARLEIDWIAIANRMTLPEFFNEYLGELKGPRLRFMRLSHTVIGDFATPEITLGPNLTDELEYLEVQLIQWHPPIQQLPNLTTLKIGLARGTLLYDLSSLTATLGACPHLQYFTLNGRAARGTFLTESPTPIPPVQLSELKEFSITYFTCNQIDEIFARVEIPRSARTNVRCIKTAPDDEVQCPQALATYFNEASTCRIVANGSEYIHHSAPFIDINYSTEDGPAHSLTFAFLETHHIDDYGHIMRTLHSLPLSSLEYLDLNCSRLPSDREWTSFLQTTPDLVHIGIHGGDGVGLVHALKQLVEGAPLCPDLRSLDFAGSHYHSYGTRVDLHTLHELIEIRRQERVPIHSLAIFIHDPEVNVKGNRIANFAESQASEVTLDIIRRIEEAKRKADEKEAERRQKLLNRASQYPGWSFNNFLDS</sequence>
<dbReference type="AlphaFoldDB" id="A0A164NLC0"/>
<dbReference type="Proteomes" id="UP000076722">
    <property type="component" value="Unassembled WGS sequence"/>
</dbReference>
<keyword evidence="1" id="KW-0175">Coiled coil</keyword>
<evidence type="ECO:0000313" key="3">
    <source>
        <dbReference type="Proteomes" id="UP000076722"/>
    </source>
</evidence>
<proteinExistence type="predicted"/>
<keyword evidence="3" id="KW-1185">Reference proteome</keyword>
<dbReference type="InterPro" id="IPR032675">
    <property type="entry name" value="LRR_dom_sf"/>
</dbReference>
<dbReference type="SUPFAM" id="SSF52047">
    <property type="entry name" value="RNI-like"/>
    <property type="match status" value="1"/>
</dbReference>
<feature type="coiled-coil region" evidence="1">
    <location>
        <begin position="486"/>
        <end position="513"/>
    </location>
</feature>
<name>A0A164NLC0_9AGAM</name>
<evidence type="ECO:0000256" key="1">
    <source>
        <dbReference type="SAM" id="Coils"/>
    </source>
</evidence>
<evidence type="ECO:0000313" key="2">
    <source>
        <dbReference type="EMBL" id="KZS87818.1"/>
    </source>
</evidence>
<dbReference type="OrthoDB" id="2269034at2759"/>
<organism evidence="2 3">
    <name type="scientific">Sistotremastrum niveocremeum HHB9708</name>
    <dbReference type="NCBI Taxonomy" id="1314777"/>
    <lineage>
        <taxon>Eukaryota</taxon>
        <taxon>Fungi</taxon>
        <taxon>Dikarya</taxon>
        <taxon>Basidiomycota</taxon>
        <taxon>Agaricomycotina</taxon>
        <taxon>Agaricomycetes</taxon>
        <taxon>Sistotremastrales</taxon>
        <taxon>Sistotremastraceae</taxon>
        <taxon>Sertulicium</taxon>
        <taxon>Sertulicium niveocremeum</taxon>
    </lineage>
</organism>
<dbReference type="Gene3D" id="3.80.10.10">
    <property type="entry name" value="Ribonuclease Inhibitor"/>
    <property type="match status" value="1"/>
</dbReference>
<gene>
    <name evidence="2" type="ORF">SISNIDRAFT_498310</name>
</gene>